<gene>
    <name evidence="1" type="ORF">HH195_02400</name>
</gene>
<accession>A0ACD1BBN4</accession>
<name>A0ACD1BBN4_9CLOT</name>
<evidence type="ECO:0000313" key="1">
    <source>
        <dbReference type="EMBL" id="QPJ84824.1"/>
    </source>
</evidence>
<sequence length="99" mass="11406">MKELNFNVHRAEIIHNCKVDDEGVIVDSGELNRLKYLENETLAMLLADGGTLKMKHKSSLDIQINNPNFEEVKLNPYHTFIGFRGTIYFIEKILSIKEV</sequence>
<organism evidence="1 2">
    <name type="scientific">Candidatus Sarcina troglodytae</name>
    <dbReference type="NCBI Taxonomy" id="2726954"/>
    <lineage>
        <taxon>Bacteria</taxon>
        <taxon>Bacillati</taxon>
        <taxon>Bacillota</taxon>
        <taxon>Clostridia</taxon>
        <taxon>Eubacteriales</taxon>
        <taxon>Clostridiaceae</taxon>
        <taxon>Sarcina</taxon>
    </lineage>
</organism>
<dbReference type="EMBL" id="CP051754">
    <property type="protein sequence ID" value="QPJ84824.1"/>
    <property type="molecule type" value="Genomic_DNA"/>
</dbReference>
<keyword evidence="2" id="KW-1185">Reference proteome</keyword>
<evidence type="ECO:0000313" key="2">
    <source>
        <dbReference type="Proteomes" id="UP000594603"/>
    </source>
</evidence>
<dbReference type="Proteomes" id="UP000594603">
    <property type="component" value="Chromosome"/>
</dbReference>
<reference evidence="1" key="1">
    <citation type="submission" date="2020-04" db="EMBL/GenBank/DDBJ databases">
        <title>A novel bacterium ('Candidatus Sarcina troglodytae' sp. nov.) linked to a protracted, uniformly lethal epizootic among sanctuary western chimpanzees (Pan troglodytes verus) in Sierra Leone.</title>
        <authorList>
            <person name="Owens L.A."/>
            <person name="Colitti B."/>
            <person name="Hirji I."/>
            <person name="Pizaro A."/>
            <person name="Jaffe J.E."/>
            <person name="Moittie S."/>
            <person name="Bishop-Lilly K.A."/>
            <person name="Estrella L.A."/>
            <person name="Voegtly L.J."/>
            <person name="Kuhn J.H."/>
            <person name="Suen G."/>
            <person name="Deblois C.L."/>
            <person name="Dunn C."/>
            <person name="Juan-Salles C."/>
            <person name="Goldberg T.L."/>
        </authorList>
    </citation>
    <scope>NUCLEOTIDE SEQUENCE</scope>
    <source>
        <strain evidence="1">JB2</strain>
    </source>
</reference>
<protein>
    <submittedName>
        <fullName evidence="1">Uncharacterized protein</fullName>
    </submittedName>
</protein>
<proteinExistence type="predicted"/>